<comment type="caution">
    <text evidence="1">The sequence shown here is derived from an EMBL/GenBank/DDBJ whole genome shotgun (WGS) entry which is preliminary data.</text>
</comment>
<organism evidence="1 2">
    <name type="scientific">Puccinia sorghi</name>
    <dbReference type="NCBI Taxonomy" id="27349"/>
    <lineage>
        <taxon>Eukaryota</taxon>
        <taxon>Fungi</taxon>
        <taxon>Dikarya</taxon>
        <taxon>Basidiomycota</taxon>
        <taxon>Pucciniomycotina</taxon>
        <taxon>Pucciniomycetes</taxon>
        <taxon>Pucciniales</taxon>
        <taxon>Pucciniaceae</taxon>
        <taxon>Puccinia</taxon>
    </lineage>
</organism>
<dbReference type="STRING" id="27349.A0A0L6VLW0"/>
<dbReference type="EMBL" id="LAVV01004021">
    <property type="protein sequence ID" value="KNZ61756.1"/>
    <property type="molecule type" value="Genomic_DNA"/>
</dbReference>
<keyword evidence="2" id="KW-1185">Reference proteome</keyword>
<proteinExistence type="predicted"/>
<reference evidence="1 2" key="1">
    <citation type="submission" date="2015-08" db="EMBL/GenBank/DDBJ databases">
        <title>Next Generation Sequencing and Analysis of the Genome of Puccinia sorghi L Schw, the Causal Agent of Maize Common Rust.</title>
        <authorList>
            <person name="Rochi L."/>
            <person name="Burguener G."/>
            <person name="Darino M."/>
            <person name="Turjanski A."/>
            <person name="Kreff E."/>
            <person name="Dieguez M.J."/>
            <person name="Sacco F."/>
        </authorList>
    </citation>
    <scope>NUCLEOTIDE SEQUENCE [LARGE SCALE GENOMIC DNA]</scope>
    <source>
        <strain evidence="1 2">RO10H11247</strain>
    </source>
</reference>
<evidence type="ECO:0000313" key="2">
    <source>
        <dbReference type="Proteomes" id="UP000037035"/>
    </source>
</evidence>
<protein>
    <submittedName>
        <fullName evidence="1">Uncharacterized protein</fullName>
    </submittedName>
</protein>
<dbReference type="Proteomes" id="UP000037035">
    <property type="component" value="Unassembled WGS sequence"/>
</dbReference>
<sequence length="160" mass="18661">MWNNLSGWSRIEDCGGSRYLRSGAERKGNPFKPFGKLMGVIPKLISAQISPEFCLHDIRFFTFLFDQPMSTNFWMKHVGEMKMIYNLPAMKGLRLIKWLCKEFLLGEDSIYVFPNLHNLPRTGTLWFQKIKFNPYKGIVKFQNLFKGMKVEDVENLLLGS</sequence>
<dbReference type="AlphaFoldDB" id="A0A0L6VLW0"/>
<dbReference type="VEuPathDB" id="FungiDB:VP01_1361g4"/>
<name>A0A0L6VLW0_9BASI</name>
<evidence type="ECO:0000313" key="1">
    <source>
        <dbReference type="EMBL" id="KNZ61756.1"/>
    </source>
</evidence>
<dbReference type="OrthoDB" id="3036896at2759"/>
<accession>A0A0L6VLW0</accession>
<gene>
    <name evidence="1" type="ORF">VP01_1361g4</name>
</gene>